<keyword evidence="2" id="KW-0489">Methyltransferase</keyword>
<dbReference type="EMBL" id="VTUX01000001">
    <property type="protein sequence ID" value="KAA1194614.1"/>
    <property type="molecule type" value="Genomic_DNA"/>
</dbReference>
<accession>A0A5B0X5H5</accession>
<protein>
    <submittedName>
        <fullName evidence="2">FkbM family methyltransferase</fullName>
    </submittedName>
</protein>
<proteinExistence type="predicted"/>
<dbReference type="Pfam" id="PF05050">
    <property type="entry name" value="Methyltransf_21"/>
    <property type="match status" value="1"/>
</dbReference>
<evidence type="ECO:0000259" key="1">
    <source>
        <dbReference type="Pfam" id="PF05050"/>
    </source>
</evidence>
<sequence>MTAHVSLYVHGERDRFVSQRLRETGIWEPYESELVLSLLQPGDVFVDVGANIGYFSVLAATRVGGGGRVYAFEPDADNYRLLCASVHANGFDAIVQAEEAGLADYTGTATLYLSADNLGDHQVFATDERRAASDITLLNGSEFLGARVSRVDLVKIDTQGSEYAVVKGLMPLLQSPAETPALIVELTPLSLRQGGASGRALIELLAQLRQPLWIIDHVAHRLVASSAAELAQWCDDVDAVPGDAGFMNILVGQAP</sequence>
<dbReference type="InterPro" id="IPR052514">
    <property type="entry name" value="SAM-dependent_MTase"/>
</dbReference>
<comment type="caution">
    <text evidence="2">The sequence shown here is derived from an EMBL/GenBank/DDBJ whole genome shotgun (WGS) entry which is preliminary data.</text>
</comment>
<gene>
    <name evidence="2" type="ORF">F0M18_01275</name>
</gene>
<dbReference type="GO" id="GO:0008168">
    <property type="term" value="F:methyltransferase activity"/>
    <property type="evidence" value="ECO:0007669"/>
    <property type="project" value="UniProtKB-KW"/>
</dbReference>
<dbReference type="Proteomes" id="UP000323708">
    <property type="component" value="Unassembled WGS sequence"/>
</dbReference>
<dbReference type="SUPFAM" id="SSF53335">
    <property type="entry name" value="S-adenosyl-L-methionine-dependent methyltransferases"/>
    <property type="match status" value="1"/>
</dbReference>
<keyword evidence="3" id="KW-1185">Reference proteome</keyword>
<dbReference type="Gene3D" id="3.40.50.150">
    <property type="entry name" value="Vaccinia Virus protein VP39"/>
    <property type="match status" value="1"/>
</dbReference>
<dbReference type="NCBIfam" id="TIGR01444">
    <property type="entry name" value="fkbM_fam"/>
    <property type="match status" value="1"/>
</dbReference>
<dbReference type="PANTHER" id="PTHR34203">
    <property type="entry name" value="METHYLTRANSFERASE, FKBM FAMILY PROTEIN"/>
    <property type="match status" value="1"/>
</dbReference>
<evidence type="ECO:0000313" key="2">
    <source>
        <dbReference type="EMBL" id="KAA1194614.1"/>
    </source>
</evidence>
<organism evidence="2 3">
    <name type="scientific">Pseudohalioglobus sediminis</name>
    <dbReference type="NCBI Taxonomy" id="2606449"/>
    <lineage>
        <taxon>Bacteria</taxon>
        <taxon>Pseudomonadati</taxon>
        <taxon>Pseudomonadota</taxon>
        <taxon>Gammaproteobacteria</taxon>
        <taxon>Cellvibrionales</taxon>
        <taxon>Halieaceae</taxon>
        <taxon>Pseudohalioglobus</taxon>
    </lineage>
</organism>
<feature type="domain" description="Methyltransferase FkbM" evidence="1">
    <location>
        <begin position="47"/>
        <end position="205"/>
    </location>
</feature>
<reference evidence="2 3" key="1">
    <citation type="submission" date="2019-09" db="EMBL/GenBank/DDBJ databases">
        <authorList>
            <person name="Chen X.-Y."/>
        </authorList>
    </citation>
    <scope>NUCLEOTIDE SEQUENCE [LARGE SCALE GENOMIC DNA]</scope>
    <source>
        <strain evidence="2 3">NY5</strain>
    </source>
</reference>
<dbReference type="PANTHER" id="PTHR34203:SF15">
    <property type="entry name" value="SLL1173 PROTEIN"/>
    <property type="match status" value="1"/>
</dbReference>
<name>A0A5B0X5H5_9GAMM</name>
<dbReference type="InterPro" id="IPR029063">
    <property type="entry name" value="SAM-dependent_MTases_sf"/>
</dbReference>
<dbReference type="InterPro" id="IPR006342">
    <property type="entry name" value="FkbM_mtfrase"/>
</dbReference>
<dbReference type="AlphaFoldDB" id="A0A5B0X5H5"/>
<dbReference type="GO" id="GO:0032259">
    <property type="term" value="P:methylation"/>
    <property type="evidence" value="ECO:0007669"/>
    <property type="project" value="UniProtKB-KW"/>
</dbReference>
<evidence type="ECO:0000313" key="3">
    <source>
        <dbReference type="Proteomes" id="UP000323708"/>
    </source>
</evidence>
<keyword evidence="2" id="KW-0808">Transferase</keyword>